<dbReference type="EMBL" id="AAGTQF010000163">
    <property type="protein sequence ID" value="EBR8575276.1"/>
    <property type="molecule type" value="Genomic_DNA"/>
</dbReference>
<gene>
    <name evidence="2" type="ORF">DOV67_27930</name>
</gene>
<accession>A0A5U8KDN8</accession>
<keyword evidence="1" id="KW-0472">Membrane</keyword>
<dbReference type="Proteomes" id="UP000839708">
    <property type="component" value="Unassembled WGS sequence"/>
</dbReference>
<evidence type="ECO:0000256" key="1">
    <source>
        <dbReference type="SAM" id="Phobius"/>
    </source>
</evidence>
<protein>
    <submittedName>
        <fullName evidence="2">Uncharacterized protein</fullName>
    </submittedName>
</protein>
<evidence type="ECO:0000313" key="2">
    <source>
        <dbReference type="EMBL" id="EBR8575276.1"/>
    </source>
</evidence>
<feature type="transmembrane region" description="Helical" evidence="1">
    <location>
        <begin position="15"/>
        <end position="35"/>
    </location>
</feature>
<name>A0A5U8KDN8_SALEB</name>
<organism evidence="2">
    <name type="scientific">Salmonella enterica subsp. enterica serovar Java</name>
    <dbReference type="NCBI Taxonomy" id="224729"/>
    <lineage>
        <taxon>Bacteria</taxon>
        <taxon>Pseudomonadati</taxon>
        <taxon>Pseudomonadota</taxon>
        <taxon>Gammaproteobacteria</taxon>
        <taxon>Enterobacterales</taxon>
        <taxon>Enterobacteriaceae</taxon>
        <taxon>Salmonella</taxon>
    </lineage>
</organism>
<comment type="caution">
    <text evidence="2">The sequence shown here is derived from an EMBL/GenBank/DDBJ whole genome shotgun (WGS) entry which is preliminary data.</text>
</comment>
<dbReference type="AlphaFoldDB" id="A0A5U8KDN8"/>
<proteinExistence type="predicted"/>
<keyword evidence="1" id="KW-1133">Transmembrane helix</keyword>
<sequence length="59" mass="6821">MLSLKDVRSLPARVATFRNCSIFSIYHLMTFFVILNKKNHVARNNSYYFDFALTGGSED</sequence>
<keyword evidence="1" id="KW-0812">Transmembrane</keyword>
<reference evidence="2" key="1">
    <citation type="submission" date="2018-06" db="EMBL/GenBank/DDBJ databases">
        <authorList>
            <person name="Ashton P.M."/>
            <person name="Dallman T."/>
            <person name="Nair S."/>
            <person name="De Pinna E."/>
            <person name="Peters T."/>
            <person name="Grant K."/>
        </authorList>
    </citation>
    <scope>NUCLEOTIDE SEQUENCE [LARGE SCALE GENOMIC DNA]</scope>
    <source>
        <strain evidence="2">498895</strain>
    </source>
</reference>